<protein>
    <recommendedName>
        <fullName evidence="4">PPPDE domain-containing protein</fullName>
    </recommendedName>
</protein>
<feature type="signal peptide" evidence="1">
    <location>
        <begin position="1"/>
        <end position="20"/>
    </location>
</feature>
<dbReference type="EnsemblMetazoa" id="XM_038199076.1">
    <property type="protein sequence ID" value="XP_038055004.1"/>
    <property type="gene ID" value="LOC119727213"/>
</dbReference>
<name>A0A913ZU79_PATMI</name>
<evidence type="ECO:0000256" key="1">
    <source>
        <dbReference type="SAM" id="SignalP"/>
    </source>
</evidence>
<evidence type="ECO:0008006" key="4">
    <source>
        <dbReference type="Google" id="ProtNLM"/>
    </source>
</evidence>
<organism evidence="2 3">
    <name type="scientific">Patiria miniata</name>
    <name type="common">Bat star</name>
    <name type="synonym">Asterina miniata</name>
    <dbReference type="NCBI Taxonomy" id="46514"/>
    <lineage>
        <taxon>Eukaryota</taxon>
        <taxon>Metazoa</taxon>
        <taxon>Echinodermata</taxon>
        <taxon>Eleutherozoa</taxon>
        <taxon>Asterozoa</taxon>
        <taxon>Asteroidea</taxon>
        <taxon>Valvatacea</taxon>
        <taxon>Valvatida</taxon>
        <taxon>Asterinidae</taxon>
        <taxon>Patiria</taxon>
    </lineage>
</organism>
<dbReference type="OrthoDB" id="6082640at2759"/>
<sequence length="178" mass="19995">MNRSVVLTALLLVFVYGVHGCRRSGTTGSSIPPKGQEPTQDPISDVWLGRLPFVNYMCGWPNDTMRVGIVRRQVIDPFKFLPSNLEPVHTMVYFRGDVYEWGAGLLRSYDRGTLGRDPHGCPAQWMLHGQSNCSATEIKQVAASYLPRYGPYSLLSNNCHNFSERLAEKLLRGECSPF</sequence>
<feature type="chain" id="PRO_5037317783" description="PPPDE domain-containing protein" evidence="1">
    <location>
        <begin position="21"/>
        <end position="178"/>
    </location>
</feature>
<dbReference type="InterPro" id="IPR042266">
    <property type="entry name" value="PPPDE_sf"/>
</dbReference>
<accession>A0A913ZU79</accession>
<dbReference type="AlphaFoldDB" id="A0A913ZU79"/>
<dbReference type="OMA" id="YMCGWPN"/>
<dbReference type="Proteomes" id="UP000887568">
    <property type="component" value="Unplaced"/>
</dbReference>
<dbReference type="GeneID" id="119727213"/>
<keyword evidence="1" id="KW-0732">Signal</keyword>
<evidence type="ECO:0000313" key="3">
    <source>
        <dbReference type="Proteomes" id="UP000887568"/>
    </source>
</evidence>
<dbReference type="RefSeq" id="XP_038055004.1">
    <property type="nucleotide sequence ID" value="XM_038199076.1"/>
</dbReference>
<proteinExistence type="predicted"/>
<keyword evidence="3" id="KW-1185">Reference proteome</keyword>
<reference evidence="2" key="1">
    <citation type="submission" date="2022-11" db="UniProtKB">
        <authorList>
            <consortium name="EnsemblMetazoa"/>
        </authorList>
    </citation>
    <scope>IDENTIFICATION</scope>
</reference>
<dbReference type="Gene3D" id="3.90.1720.30">
    <property type="entry name" value="PPPDE domains"/>
    <property type="match status" value="1"/>
</dbReference>
<evidence type="ECO:0000313" key="2">
    <source>
        <dbReference type="EnsemblMetazoa" id="XP_038055004.1"/>
    </source>
</evidence>